<dbReference type="Proteomes" id="UP000509303">
    <property type="component" value="Chromosome"/>
</dbReference>
<dbReference type="AlphaFoldDB" id="A0A7H8NC70"/>
<evidence type="ECO:0000313" key="3">
    <source>
        <dbReference type="Proteomes" id="UP000509303"/>
    </source>
</evidence>
<evidence type="ECO:0000256" key="1">
    <source>
        <dbReference type="SAM" id="MobiDB-lite"/>
    </source>
</evidence>
<reference evidence="2 3" key="1">
    <citation type="submission" date="2020-06" db="EMBL/GenBank/DDBJ databases">
        <title>Genome mining for natural products.</title>
        <authorList>
            <person name="Zhang B."/>
            <person name="Shi J."/>
            <person name="Ge H."/>
        </authorList>
    </citation>
    <scope>NUCLEOTIDE SEQUENCE [LARGE SCALE GENOMIC DNA]</scope>
    <source>
        <strain evidence="2 3">NA00687</strain>
    </source>
</reference>
<dbReference type="RefSeq" id="WP_176163673.1">
    <property type="nucleotide sequence ID" value="NZ_CP054929.1"/>
</dbReference>
<accession>A0A7H8NC70</accession>
<protein>
    <submittedName>
        <fullName evidence="2">Uncharacterized protein</fullName>
    </submittedName>
</protein>
<sequence length="64" mass="7071">MELHKMTLKVYRQRPGEQPVPVAPTTTVHVDPDTVTPGELEAKYLSTAWGPCRCPRHRTGGSGE</sequence>
<feature type="compositionally biased region" description="Low complexity" evidence="1">
    <location>
        <begin position="19"/>
        <end position="35"/>
    </location>
</feature>
<evidence type="ECO:0000313" key="2">
    <source>
        <dbReference type="EMBL" id="QKW51966.1"/>
    </source>
</evidence>
<gene>
    <name evidence="2" type="ORF">HUT08_23265</name>
</gene>
<feature type="region of interest" description="Disordered" evidence="1">
    <location>
        <begin position="11"/>
        <end position="35"/>
    </location>
</feature>
<dbReference type="EMBL" id="CP054929">
    <property type="protein sequence ID" value="QKW51966.1"/>
    <property type="molecule type" value="Genomic_DNA"/>
</dbReference>
<proteinExistence type="predicted"/>
<name>A0A7H8NC70_9ACTN</name>
<organism evidence="2 3">
    <name type="scientific">Streptomyces buecherae</name>
    <dbReference type="NCBI Taxonomy" id="2763006"/>
    <lineage>
        <taxon>Bacteria</taxon>
        <taxon>Bacillati</taxon>
        <taxon>Actinomycetota</taxon>
        <taxon>Actinomycetes</taxon>
        <taxon>Kitasatosporales</taxon>
        <taxon>Streptomycetaceae</taxon>
        <taxon>Streptomyces</taxon>
    </lineage>
</organism>
<keyword evidence="3" id="KW-1185">Reference proteome</keyword>